<dbReference type="Proteomes" id="UP001589797">
    <property type="component" value="Unassembled WGS sequence"/>
</dbReference>
<evidence type="ECO:0000313" key="9">
    <source>
        <dbReference type="EMBL" id="MFC0263671.1"/>
    </source>
</evidence>
<evidence type="ECO:0000313" key="10">
    <source>
        <dbReference type="Proteomes" id="UP001589797"/>
    </source>
</evidence>
<dbReference type="RefSeq" id="WP_382388156.1">
    <property type="nucleotide sequence ID" value="NZ_JBHLWI010000037.1"/>
</dbReference>
<evidence type="ECO:0000256" key="1">
    <source>
        <dbReference type="ARBA" id="ARBA00004496"/>
    </source>
</evidence>
<evidence type="ECO:0000256" key="2">
    <source>
        <dbReference type="ARBA" id="ARBA00009008"/>
    </source>
</evidence>
<evidence type="ECO:0000256" key="6">
    <source>
        <dbReference type="ARBA" id="ARBA00023306"/>
    </source>
</evidence>
<feature type="compositionally biased region" description="Basic and acidic residues" evidence="8">
    <location>
        <begin position="243"/>
        <end position="273"/>
    </location>
</feature>
<feature type="coiled-coil region" evidence="7">
    <location>
        <begin position="124"/>
        <end position="169"/>
    </location>
</feature>
<dbReference type="InterPro" id="IPR007793">
    <property type="entry name" value="DivIVA_fam"/>
</dbReference>
<dbReference type="EMBL" id="JBHLWI010000037">
    <property type="protein sequence ID" value="MFC0263671.1"/>
    <property type="molecule type" value="Genomic_DNA"/>
</dbReference>
<gene>
    <name evidence="9" type="ORF">ACFFIP_13345</name>
</gene>
<feature type="region of interest" description="Disordered" evidence="8">
    <location>
        <begin position="217"/>
        <end position="282"/>
    </location>
</feature>
<accession>A0ABV6FVA1</accession>
<dbReference type="Pfam" id="PF05103">
    <property type="entry name" value="DivIVA"/>
    <property type="match status" value="1"/>
</dbReference>
<organism evidence="9 10">
    <name type="scientific">Fontibacter flavus</name>
    <dbReference type="NCBI Taxonomy" id="654838"/>
    <lineage>
        <taxon>Bacteria</taxon>
        <taxon>Pseudomonadati</taxon>
        <taxon>Bacteroidota</taxon>
        <taxon>Cytophagia</taxon>
        <taxon>Cytophagales</taxon>
        <taxon>Cyclobacteriaceae</taxon>
        <taxon>Fontibacter</taxon>
    </lineage>
</organism>
<keyword evidence="6" id="KW-0131">Cell cycle</keyword>
<evidence type="ECO:0000256" key="8">
    <source>
        <dbReference type="SAM" id="MobiDB-lite"/>
    </source>
</evidence>
<reference evidence="9 10" key="1">
    <citation type="submission" date="2024-09" db="EMBL/GenBank/DDBJ databases">
        <authorList>
            <person name="Sun Q."/>
            <person name="Mori K."/>
        </authorList>
    </citation>
    <scope>NUCLEOTIDE SEQUENCE [LARGE SCALE GENOMIC DNA]</scope>
    <source>
        <strain evidence="9 10">CCM 7650</strain>
    </source>
</reference>
<keyword evidence="5 7" id="KW-0175">Coiled coil</keyword>
<comment type="subcellular location">
    <subcellularLocation>
        <location evidence="1">Cytoplasm</location>
    </subcellularLocation>
</comment>
<dbReference type="NCBIfam" id="TIGR03544">
    <property type="entry name" value="DivI1A_domain"/>
    <property type="match status" value="1"/>
</dbReference>
<protein>
    <submittedName>
        <fullName evidence="9">DivIVA domain-containing protein</fullName>
    </submittedName>
</protein>
<dbReference type="PANTHER" id="PTHR35794">
    <property type="entry name" value="CELL DIVISION PROTEIN DIVIVA"/>
    <property type="match status" value="1"/>
</dbReference>
<comment type="caution">
    <text evidence="9">The sequence shown here is derived from an EMBL/GenBank/DDBJ whole genome shotgun (WGS) entry which is preliminary data.</text>
</comment>
<dbReference type="PANTHER" id="PTHR35794:SF2">
    <property type="entry name" value="CELL DIVISION PROTEIN DIVIVA"/>
    <property type="match status" value="1"/>
</dbReference>
<evidence type="ECO:0000256" key="7">
    <source>
        <dbReference type="SAM" id="Coils"/>
    </source>
</evidence>
<dbReference type="InterPro" id="IPR019933">
    <property type="entry name" value="DivIVA_domain"/>
</dbReference>
<evidence type="ECO:0000256" key="5">
    <source>
        <dbReference type="ARBA" id="ARBA00023054"/>
    </source>
</evidence>
<evidence type="ECO:0000256" key="3">
    <source>
        <dbReference type="ARBA" id="ARBA00022490"/>
    </source>
</evidence>
<comment type="similarity">
    <text evidence="2">Belongs to the DivIVA family.</text>
</comment>
<keyword evidence="3" id="KW-0963">Cytoplasm</keyword>
<keyword evidence="10" id="KW-1185">Reference proteome</keyword>
<dbReference type="Gene3D" id="6.10.250.660">
    <property type="match status" value="1"/>
</dbReference>
<evidence type="ECO:0000256" key="4">
    <source>
        <dbReference type="ARBA" id="ARBA00022618"/>
    </source>
</evidence>
<name>A0ABV6FVA1_9BACT</name>
<feature type="coiled-coil region" evidence="7">
    <location>
        <begin position="34"/>
        <end position="68"/>
    </location>
</feature>
<keyword evidence="4" id="KW-0132">Cell division</keyword>
<sequence length="282" mass="32094">MTAAEIRQKSFEKNFRGYDKDEVTAYLQSVAEAWDKLVLEKNELERRVENSEREAKKLKDVEESLFRTLKTAEDTGASIIEEANKASEEILAEAHQNANSMLQDAKNQSQYLVESAEAKAKEILNNLRADVNGTLENYEKLIQQRVLILKNLEKLSADLEQSISDSNETFKKVNIQVHADLVEELQNNDSFTIAKIAEIHQKEELIYNTSNKLEAVSEQTAHSDLEDVPATMETEETVTSEEVSSKEAPIEEPRLEVEESKTEAEENKHKQNKEGSFFDNLD</sequence>
<proteinExistence type="inferred from homology"/>